<dbReference type="InterPro" id="IPR032675">
    <property type="entry name" value="LRR_dom_sf"/>
</dbReference>
<dbReference type="InterPro" id="IPR044081">
    <property type="entry name" value="DUF5776"/>
</dbReference>
<evidence type="ECO:0000259" key="4">
    <source>
        <dbReference type="Pfam" id="PF19087"/>
    </source>
</evidence>
<feature type="domain" description="MucBP" evidence="3">
    <location>
        <begin position="639"/>
        <end position="706"/>
    </location>
</feature>
<dbReference type="SUPFAM" id="SSF52058">
    <property type="entry name" value="L domain-like"/>
    <property type="match status" value="1"/>
</dbReference>
<dbReference type="Pfam" id="PF19087">
    <property type="entry name" value="DUF5776"/>
    <property type="match status" value="2"/>
</dbReference>
<reference evidence="6" key="1">
    <citation type="journal article" date="2013" name="Genome Announc.">
        <title>Draft Genome Sequence of D-Branched-Chain Amino Acid Producer Lactobacillus otakiensis JCM 15040T, Isolated from a Traditional Japanese Pickle.</title>
        <authorList>
            <person name="Doi K."/>
            <person name="Mori K."/>
            <person name="Mutaguchi Y."/>
            <person name="Tashiro K."/>
            <person name="Fujino Y."/>
            <person name="Ohmori T."/>
            <person name="Kuhara S."/>
            <person name="Ohshima T."/>
        </authorList>
    </citation>
    <scope>NUCLEOTIDE SEQUENCE [LARGE SCALE GENOMIC DNA]</scope>
    <source>
        <strain evidence="6">JCM 15040</strain>
    </source>
</reference>
<dbReference type="AlphaFoldDB" id="S4NBY5"/>
<evidence type="ECO:0008006" key="7">
    <source>
        <dbReference type="Google" id="ProtNLM"/>
    </source>
</evidence>
<dbReference type="InterPro" id="IPR009459">
    <property type="entry name" value="MucBP_dom"/>
</dbReference>
<feature type="domain" description="DUF5776" evidence="4">
    <location>
        <begin position="997"/>
        <end position="1064"/>
    </location>
</feature>
<accession>S4NBY5</accession>
<dbReference type="Gene3D" id="3.10.20.320">
    <property type="entry name" value="Putative peptidoglycan bound protein (lpxtg motif)"/>
    <property type="match status" value="4"/>
</dbReference>
<sequence length="1068" mass="117936">MLKFLTKCKRLQQVATGVVTLAAVVFGLGFMHATADDVTNVVPRTDEFNISKVNPLQYTYVHPGLNQLGAGAWRGAEYAANIPDNAKGTDPQTGQLYLSEWMPDNGFEYFVWQTAFASKYKTAADFFANFTKNDMKTLTSLTSSEDKQNAGTYDNPKASQYYMALMSMQSLEGLQYATGLTSIHLDPNISVSEATFKTGAKNGNLWDIDALKGLNELQSVMIQMFSINDVSALANKPNLTSLSLTYNQIADLSPLATNKGNKGLNLNSGFNHQHILLEPVTLRGSAATAAQTSFTTPSFIIKDLESANLPVKGFDIRAEKTTYPNLYPSTSDGGNIDPVTMTWTNFLPDKTDLYGSLSSHWSDPNSDFEGWIMVPYQFNQTVGNVFVNYQLVQPNGNQLTLAPTNTMAGNVGTGYDIGHDPSTIYTLNKLMGEKGLRSIGVFDGTGLYSDFKANNGKANFVDQAGTYTDLPQYRTVLFASDTSTVTINFEDESGNELKDPLLVPGKTNTDFTLPEIPTTITKDDTVYTLKGLKEGQTVPAKFDFIDTSLTYIYDVKPTAAKPVTVKYVDKDSMPHEIGPSKVLTGKLGDTYDVSGDDYKIDVPGYTFAGISGDATGTFGDTAHTIYMQYTKNPAQPKSVTIKYVDIDNMPHAIGPEKVITGKIGDNYNTTETQYRLKIDGYTFVDIQGNATGQISEQGQTVYYRYKRDAAKNEAQPIKIRYVDADNMPHEIAPTRTVAGLVGDKYDVSDNMYKLSINGYTFKDIQGDMTGTFDATGHTIYYRYTKDKTTPVTPPVNPPVTPVTPVNPTPTPKPDSTPTPQPKTEPTPEQPVVAPSEGGSIAKKGEAVYSLKKIYLYKNANFKKGERIASYAKKPRVNRPMFVVSDYAKSKNGALRYVVKDVNHHAKSDGMKGYITAQYAYVRPVYYHSKHQTLTVINPTGVNEYTKANLTGKIKNFKQGTQLKVKGFIKHNLTTRYLLSNGHYITGNRKLVFAGKLTQPTKIKVKHSIYLYNNANFSKRIKQIKKGTVLKVKKWDYSHQYSTTTFGAKRYLVSGGYVTANAHFVKIVK</sequence>
<evidence type="ECO:0000313" key="5">
    <source>
        <dbReference type="EMBL" id="GAD16254.1"/>
    </source>
</evidence>
<feature type="compositionally biased region" description="Pro residues" evidence="2">
    <location>
        <begin position="791"/>
        <end position="828"/>
    </location>
</feature>
<proteinExistence type="predicted"/>
<dbReference type="eggNOG" id="COG4932">
    <property type="taxonomic scope" value="Bacteria"/>
</dbReference>
<comment type="caution">
    <text evidence="5">The sequence shown here is derived from an EMBL/GenBank/DDBJ whole genome shotgun (WGS) entry which is preliminary data.</text>
</comment>
<evidence type="ECO:0000313" key="6">
    <source>
        <dbReference type="Proteomes" id="UP000016361"/>
    </source>
</evidence>
<dbReference type="Gene3D" id="3.80.10.10">
    <property type="entry name" value="Ribonuclease Inhibitor"/>
    <property type="match status" value="1"/>
</dbReference>
<dbReference type="EMBL" id="BASH01000002">
    <property type="protein sequence ID" value="GAD16254.1"/>
    <property type="molecule type" value="Genomic_DNA"/>
</dbReference>
<protein>
    <recommendedName>
        <fullName evidence="7">MucBP domain-containing protein</fullName>
    </recommendedName>
</protein>
<dbReference type="Pfam" id="PF06458">
    <property type="entry name" value="MucBP"/>
    <property type="match status" value="5"/>
</dbReference>
<feature type="domain" description="MucBP" evidence="3">
    <location>
        <begin position="716"/>
        <end position="784"/>
    </location>
</feature>
<gene>
    <name evidence="5" type="ORF">LOT_0792</name>
</gene>
<dbReference type="eggNOG" id="COG4886">
    <property type="taxonomic scope" value="Bacteria"/>
</dbReference>
<feature type="domain" description="DUF5776" evidence="4">
    <location>
        <begin position="925"/>
        <end position="991"/>
    </location>
</feature>
<feature type="domain" description="MucBP" evidence="3">
    <location>
        <begin position="484"/>
        <end position="553"/>
    </location>
</feature>
<dbReference type="Proteomes" id="UP000016361">
    <property type="component" value="Unassembled WGS sequence"/>
</dbReference>
<dbReference type="InterPro" id="IPR001611">
    <property type="entry name" value="Leu-rich_rpt"/>
</dbReference>
<feature type="region of interest" description="Disordered" evidence="2">
    <location>
        <begin position="787"/>
        <end position="838"/>
    </location>
</feature>
<keyword evidence="1" id="KW-0677">Repeat</keyword>
<keyword evidence="6" id="KW-1185">Reference proteome</keyword>
<dbReference type="STRING" id="1423780.FD05_GL000448"/>
<evidence type="ECO:0000256" key="1">
    <source>
        <dbReference type="ARBA" id="ARBA00022737"/>
    </source>
</evidence>
<evidence type="ECO:0000256" key="2">
    <source>
        <dbReference type="SAM" id="MobiDB-lite"/>
    </source>
</evidence>
<dbReference type="PROSITE" id="PS51450">
    <property type="entry name" value="LRR"/>
    <property type="match status" value="1"/>
</dbReference>
<feature type="domain" description="MucBP" evidence="3">
    <location>
        <begin position="384"/>
        <end position="431"/>
    </location>
</feature>
<feature type="domain" description="MucBP" evidence="3">
    <location>
        <begin position="562"/>
        <end position="630"/>
    </location>
</feature>
<organism evidence="5 6">
    <name type="scientific">Lentilactobacillus otakiensis DSM 19908 = JCM 15040</name>
    <dbReference type="NCBI Taxonomy" id="1423780"/>
    <lineage>
        <taxon>Bacteria</taxon>
        <taxon>Bacillati</taxon>
        <taxon>Bacillota</taxon>
        <taxon>Bacilli</taxon>
        <taxon>Lactobacillales</taxon>
        <taxon>Lactobacillaceae</taxon>
        <taxon>Lentilactobacillus</taxon>
    </lineage>
</organism>
<name>S4NBY5_9LACO</name>
<evidence type="ECO:0000259" key="3">
    <source>
        <dbReference type="Pfam" id="PF06458"/>
    </source>
</evidence>